<keyword evidence="3" id="KW-1185">Reference proteome</keyword>
<feature type="region of interest" description="Disordered" evidence="1">
    <location>
        <begin position="194"/>
        <end position="257"/>
    </location>
</feature>
<sequence length="684" mass="74668">MGFLNFLNRRSSKRTSRSFSLQNGRPILTPSVTSLRSSDVHSIISNDAAALARSSAHGHVDLLDAHGGIRPCDFRSRVQAAGVRDYGEDVAERNLGENGVDVQSAAAREFYERKIRRLAQTSPITSRREADQPQPTFGGSEVGDMSYCHDGFKAKRPFSTLSLEPRLEAGGVAGRPLVSSVAPTLQRRRSLQVASIDYQSRSTRSRESPSVNKHWVSSTERLVSDTAPANKRQSRQSSRSRSQSRTISPPCVPRYRHKRSMTTMPEEENSHMASSLTGDNRCRRTASTIGVSTPGGEACSVSPREDLRSPSLERLCLSDSDSESEFGVLPAVHVRAAKPRLVAVAPPPHHAQWQEAVRLAVEEILAQLPLTVDLKALLDLSQNSETLNEDIVQRLPIMRRSSLRQGSMTCSSTPTTDLSDYASSNTGRSSSRNTTTTSIDSSARIDAFPRTGHGILDGRSSAGDDYQMSPTAIAAVDEDPKPDAAKCRNRKYRHSGVMETQDLERLTSDYSDVDSFTEPRPQTPNDDQGPLFHDGSFGDLSANLPGLVTDKSPKPCVICNVLASLQGTSGPSRPCEHNGVMSQKQRLRALGYDYDSDESDTPTAKTPPAKQDRTKKLTSGVGGGLRRLKLVDDRIEEASEEECLGTSDSQSQHGVRRKPRFIGLPKSPLPSIVVHEDGNIADME</sequence>
<feature type="compositionally biased region" description="Low complexity" evidence="1">
    <location>
        <begin position="235"/>
        <end position="245"/>
    </location>
</feature>
<feature type="compositionally biased region" description="Low complexity" evidence="1">
    <location>
        <begin position="423"/>
        <end position="442"/>
    </location>
</feature>
<feature type="region of interest" description="Disordered" evidence="1">
    <location>
        <begin position="121"/>
        <end position="143"/>
    </location>
</feature>
<name>A0ABQ0CUK7_9HYPO</name>
<comment type="caution">
    <text evidence="2">The sequence shown here is derived from an EMBL/GenBank/DDBJ whole genome shotgun (WGS) entry which is preliminary data.</text>
</comment>
<feature type="region of interest" description="Disordered" evidence="1">
    <location>
        <begin position="638"/>
        <end position="684"/>
    </location>
</feature>
<feature type="compositionally biased region" description="Polar residues" evidence="1">
    <location>
        <begin position="403"/>
        <end position="422"/>
    </location>
</feature>
<feature type="region of interest" description="Disordered" evidence="1">
    <location>
        <begin position="403"/>
        <end position="466"/>
    </location>
</feature>
<reference evidence="3" key="1">
    <citation type="submission" date="2024-06" db="EMBL/GenBank/DDBJ databases">
        <title>Draft Genome Sequences of Epichloe bromicola Strains Isolated from Elymus ciliaris.</title>
        <authorList>
            <consortium name="Epichloe bromicola genome sequencing consortium"/>
            <person name="Miura A."/>
            <person name="Imano S."/>
            <person name="Ashida A."/>
            <person name="Sato I."/>
            <person name="Chiba S."/>
            <person name="Tanaka A."/>
            <person name="Camagna M."/>
            <person name="Takemoto D."/>
        </authorList>
    </citation>
    <scope>NUCLEOTIDE SEQUENCE [LARGE SCALE GENOMIC DNA]</scope>
    <source>
        <strain evidence="3">DP</strain>
    </source>
</reference>
<gene>
    <name evidence="2" type="primary">g5400</name>
    <name evidence="2" type="ORF">EsDP_00005400</name>
</gene>
<feature type="region of interest" description="Disordered" evidence="1">
    <location>
        <begin position="593"/>
        <end position="621"/>
    </location>
</feature>
<protein>
    <submittedName>
        <fullName evidence="2">Uncharacterized protein</fullName>
    </submittedName>
</protein>
<accession>A0ABQ0CUK7</accession>
<feature type="compositionally biased region" description="Polar residues" evidence="1">
    <location>
        <begin position="197"/>
        <end position="221"/>
    </location>
</feature>
<organism evidence="2 3">
    <name type="scientific">Epichloe bromicola</name>
    <dbReference type="NCBI Taxonomy" id="79588"/>
    <lineage>
        <taxon>Eukaryota</taxon>
        <taxon>Fungi</taxon>
        <taxon>Dikarya</taxon>
        <taxon>Ascomycota</taxon>
        <taxon>Pezizomycotina</taxon>
        <taxon>Sordariomycetes</taxon>
        <taxon>Hypocreomycetidae</taxon>
        <taxon>Hypocreales</taxon>
        <taxon>Clavicipitaceae</taxon>
        <taxon>Epichloe</taxon>
    </lineage>
</organism>
<evidence type="ECO:0000313" key="3">
    <source>
        <dbReference type="Proteomes" id="UP001562357"/>
    </source>
</evidence>
<dbReference type="Proteomes" id="UP001562357">
    <property type="component" value="Unassembled WGS sequence"/>
</dbReference>
<feature type="region of interest" description="Disordered" evidence="1">
    <location>
        <begin position="495"/>
        <end position="528"/>
    </location>
</feature>
<evidence type="ECO:0000256" key="1">
    <source>
        <dbReference type="SAM" id="MobiDB-lite"/>
    </source>
</evidence>
<dbReference type="EMBL" id="BAAFGZ010000248">
    <property type="protein sequence ID" value="GAB0137118.1"/>
    <property type="molecule type" value="Genomic_DNA"/>
</dbReference>
<proteinExistence type="predicted"/>
<evidence type="ECO:0000313" key="2">
    <source>
        <dbReference type="EMBL" id="GAB0137118.1"/>
    </source>
</evidence>